<keyword evidence="1" id="KW-0472">Membrane</keyword>
<name>E7G839_9FIRM</name>
<feature type="transmembrane region" description="Helical" evidence="1">
    <location>
        <begin position="146"/>
        <end position="170"/>
    </location>
</feature>
<evidence type="ECO:0000313" key="3">
    <source>
        <dbReference type="Proteomes" id="UP000003157"/>
    </source>
</evidence>
<dbReference type="eggNOG" id="COG4905">
    <property type="taxonomic scope" value="Bacteria"/>
</dbReference>
<proteinExistence type="predicted"/>
<dbReference type="OrthoDB" id="9789229at2"/>
<dbReference type="HOGENOM" id="CLU_055257_2_2_9"/>
<dbReference type="STRING" id="100884.GCA_000269565_02772"/>
<accession>E7G839</accession>
<keyword evidence="1" id="KW-0812">Transmembrane</keyword>
<organism evidence="2 3">
    <name type="scientific">Coprobacillus cateniformis</name>
    <dbReference type="NCBI Taxonomy" id="100884"/>
    <lineage>
        <taxon>Bacteria</taxon>
        <taxon>Bacillati</taxon>
        <taxon>Bacillota</taxon>
        <taxon>Erysipelotrichia</taxon>
        <taxon>Erysipelotrichales</taxon>
        <taxon>Coprobacillaceae</taxon>
        <taxon>Coprobacillus</taxon>
    </lineage>
</organism>
<dbReference type="RefSeq" id="WP_008788043.1">
    <property type="nucleotide sequence ID" value="NZ_AKCB01000002.1"/>
</dbReference>
<dbReference type="Proteomes" id="UP000003157">
    <property type="component" value="Unassembled WGS sequence"/>
</dbReference>
<dbReference type="InterPro" id="IPR010540">
    <property type="entry name" value="CmpB_TMEM229"/>
</dbReference>
<gene>
    <name evidence="2" type="ORF">HMPREF9488_00927</name>
</gene>
<comment type="caution">
    <text evidence="2">The sequence shown here is derived from an EMBL/GenBank/DDBJ whole genome shotgun (WGS) entry which is preliminary data.</text>
</comment>
<evidence type="ECO:0000256" key="1">
    <source>
        <dbReference type="SAM" id="Phobius"/>
    </source>
</evidence>
<protein>
    <recommendedName>
        <fullName evidence="4">ABC transporter permease</fullName>
    </recommendedName>
</protein>
<dbReference type="GeneID" id="78230577"/>
<reference evidence="2 3" key="1">
    <citation type="submission" date="2010-12" db="EMBL/GenBank/DDBJ databases">
        <title>The Genome Sequence of Coprobacillus sp. strain 29_1.</title>
        <authorList>
            <consortium name="The Broad Institute Genome Sequencing Platform"/>
            <person name="Earl A."/>
            <person name="Ward D."/>
            <person name="Feldgarden M."/>
            <person name="Gevers D."/>
            <person name="Daigneault M."/>
            <person name="Sibley C.D."/>
            <person name="White A."/>
            <person name="Strauss J."/>
            <person name="Allen-Vercoe E."/>
            <person name="Young S.K."/>
            <person name="Zeng Q."/>
            <person name="Gargeya S."/>
            <person name="Fitzgerald M."/>
            <person name="Haas B."/>
            <person name="Abouelleil A."/>
            <person name="Alvarado L."/>
            <person name="Arachchi H.M."/>
            <person name="Berlin A."/>
            <person name="Brown A."/>
            <person name="Chapman S.B."/>
            <person name="Chen Z."/>
            <person name="Dunbar C."/>
            <person name="Freedman E."/>
            <person name="Gearin G."/>
            <person name="Gellesch M."/>
            <person name="Goldberg J."/>
            <person name="Griggs A."/>
            <person name="Gujja S."/>
            <person name="Heilman E."/>
            <person name="Heiman D."/>
            <person name="Howarth C."/>
            <person name="Larson L."/>
            <person name="Lui A."/>
            <person name="MacDonald P.J.P."/>
            <person name="Mehta T."/>
            <person name="Montmayeur A."/>
            <person name="Murphy C."/>
            <person name="Neiman D."/>
            <person name="Pearson M."/>
            <person name="Priest M."/>
            <person name="Roberts A."/>
            <person name="Saif S."/>
            <person name="Shea T."/>
            <person name="Shenoy N."/>
            <person name="Sisk P."/>
            <person name="Stolte C."/>
            <person name="Sykes S."/>
            <person name="White J."/>
            <person name="Yandava C."/>
            <person name="Nusbaum C."/>
            <person name="Birren B."/>
        </authorList>
    </citation>
    <scope>NUCLEOTIDE SEQUENCE [LARGE SCALE GENOMIC DNA]</scope>
    <source>
        <strain evidence="2 3">29_1</strain>
    </source>
</reference>
<keyword evidence="1" id="KW-1133">Transmembrane helix</keyword>
<feature type="transmembrane region" description="Helical" evidence="1">
    <location>
        <begin position="66"/>
        <end position="85"/>
    </location>
</feature>
<dbReference type="Pfam" id="PF06541">
    <property type="entry name" value="ABC_trans_CmpB"/>
    <property type="match status" value="1"/>
</dbReference>
<evidence type="ECO:0008006" key="4">
    <source>
        <dbReference type="Google" id="ProtNLM"/>
    </source>
</evidence>
<feature type="transmembrane region" description="Helical" evidence="1">
    <location>
        <begin position="39"/>
        <end position="60"/>
    </location>
</feature>
<keyword evidence="3" id="KW-1185">Reference proteome</keyword>
<sequence>MEKYVSSLIISFFIYGFAGWIWESFICPLMTGHKIKNSGFLNGPIVPIYGVGALVVSLLFSPSESYLSIFIEGAFVACVIEYFTSWAMEALYHRRWWDYDDKAFNVNGRVCLEGFLIFGLFSVIAVKFIQPTLLSMIMVHGEVPLIMLATILCAILLVDLGITITTLANLEKRIDEFVRDAEEYAQRVLDGFEQGKKSIIEILETIRLTDSSAYQEFLKQKKFAEKRILKAFPALTNKKKK</sequence>
<dbReference type="EMBL" id="ADKX01000015">
    <property type="protein sequence ID" value="EFW05758.1"/>
    <property type="molecule type" value="Genomic_DNA"/>
</dbReference>
<feature type="transmembrane region" description="Helical" evidence="1">
    <location>
        <begin position="6"/>
        <end position="27"/>
    </location>
</feature>
<dbReference type="AlphaFoldDB" id="E7G839"/>
<feature type="transmembrane region" description="Helical" evidence="1">
    <location>
        <begin position="106"/>
        <end position="126"/>
    </location>
</feature>
<evidence type="ECO:0000313" key="2">
    <source>
        <dbReference type="EMBL" id="EFW05758.1"/>
    </source>
</evidence>